<dbReference type="InterPro" id="IPR058192">
    <property type="entry name" value="WHD_ROQ1-like"/>
</dbReference>
<proteinExistence type="predicted"/>
<dbReference type="GO" id="GO:0043531">
    <property type="term" value="F:ADP binding"/>
    <property type="evidence" value="ECO:0007669"/>
    <property type="project" value="InterPro"/>
</dbReference>
<keyword evidence="1" id="KW-0433">Leucine-rich repeat</keyword>
<name>A0A2K1JBH6_PHYPA</name>
<reference evidence="4 6" key="2">
    <citation type="journal article" date="2018" name="Plant J.">
        <title>The Physcomitrella patens chromosome-scale assembly reveals moss genome structure and evolution.</title>
        <authorList>
            <person name="Lang D."/>
            <person name="Ullrich K.K."/>
            <person name="Murat F."/>
            <person name="Fuchs J."/>
            <person name="Jenkins J."/>
            <person name="Haas F.B."/>
            <person name="Piednoel M."/>
            <person name="Gundlach H."/>
            <person name="Van Bel M."/>
            <person name="Meyberg R."/>
            <person name="Vives C."/>
            <person name="Morata J."/>
            <person name="Symeonidi A."/>
            <person name="Hiss M."/>
            <person name="Muchero W."/>
            <person name="Kamisugi Y."/>
            <person name="Saleh O."/>
            <person name="Blanc G."/>
            <person name="Decker E.L."/>
            <person name="van Gessel N."/>
            <person name="Grimwood J."/>
            <person name="Hayes R.D."/>
            <person name="Graham S.W."/>
            <person name="Gunter L.E."/>
            <person name="McDaniel S.F."/>
            <person name="Hoernstein S.N.W."/>
            <person name="Larsson A."/>
            <person name="Li F.W."/>
            <person name="Perroud P.F."/>
            <person name="Phillips J."/>
            <person name="Ranjan P."/>
            <person name="Rokshar D.S."/>
            <person name="Rothfels C.J."/>
            <person name="Schneider L."/>
            <person name="Shu S."/>
            <person name="Stevenson D.W."/>
            <person name="Thummler F."/>
            <person name="Tillich M."/>
            <person name="Villarreal Aguilar J.C."/>
            <person name="Widiez T."/>
            <person name="Wong G.K."/>
            <person name="Wymore A."/>
            <person name="Zhang Y."/>
            <person name="Zimmer A.D."/>
            <person name="Quatrano R.S."/>
            <person name="Mayer K.F.X."/>
            <person name="Goodstein D."/>
            <person name="Casacuberta J.M."/>
            <person name="Vandepoele K."/>
            <person name="Reski R."/>
            <person name="Cuming A.C."/>
            <person name="Tuskan G.A."/>
            <person name="Maumus F."/>
            <person name="Salse J."/>
            <person name="Schmutz J."/>
            <person name="Rensing S.A."/>
        </authorList>
    </citation>
    <scope>NUCLEOTIDE SEQUENCE [LARGE SCALE GENOMIC DNA]</scope>
    <source>
        <strain evidence="5 6">cv. Gransden 2004</strain>
    </source>
</reference>
<dbReference type="Proteomes" id="UP000006727">
    <property type="component" value="Chromosome 15"/>
</dbReference>
<evidence type="ECO:0000313" key="4">
    <source>
        <dbReference type="EMBL" id="PNR38864.1"/>
    </source>
</evidence>
<organism evidence="4">
    <name type="scientific">Physcomitrium patens</name>
    <name type="common">Spreading-leaved earth moss</name>
    <name type="synonym">Physcomitrella patens</name>
    <dbReference type="NCBI Taxonomy" id="3218"/>
    <lineage>
        <taxon>Eukaryota</taxon>
        <taxon>Viridiplantae</taxon>
        <taxon>Streptophyta</taxon>
        <taxon>Embryophyta</taxon>
        <taxon>Bryophyta</taxon>
        <taxon>Bryophytina</taxon>
        <taxon>Bryopsida</taxon>
        <taxon>Funariidae</taxon>
        <taxon>Funariales</taxon>
        <taxon>Funariaceae</taxon>
        <taxon>Physcomitrium</taxon>
    </lineage>
</organism>
<gene>
    <name evidence="4" type="ORF">PHYPA_019142</name>
</gene>
<keyword evidence="6" id="KW-1185">Reference proteome</keyword>
<dbReference type="InParanoid" id="A0A2K1JBH6"/>
<dbReference type="InterPro" id="IPR036390">
    <property type="entry name" value="WH_DNA-bd_sf"/>
</dbReference>
<dbReference type="GO" id="GO:0006952">
    <property type="term" value="P:defense response"/>
    <property type="evidence" value="ECO:0007669"/>
    <property type="project" value="InterPro"/>
</dbReference>
<dbReference type="EMBL" id="ABEU02000015">
    <property type="protein sequence ID" value="PNR38864.1"/>
    <property type="molecule type" value="Genomic_DNA"/>
</dbReference>
<dbReference type="Pfam" id="PF00931">
    <property type="entry name" value="NB-ARC"/>
    <property type="match status" value="1"/>
</dbReference>
<reference evidence="5" key="3">
    <citation type="submission" date="2020-12" db="UniProtKB">
        <authorList>
            <consortium name="EnsemblPlants"/>
        </authorList>
    </citation>
    <scope>IDENTIFICATION</scope>
</reference>
<dbReference type="AlphaFoldDB" id="A0A2K1JBH6"/>
<dbReference type="Gramene" id="Pp3c15_960V3.2">
    <property type="protein sequence ID" value="PAC:32929168.CDS.1"/>
    <property type="gene ID" value="Pp3c15_960"/>
</dbReference>
<dbReference type="InterPro" id="IPR042197">
    <property type="entry name" value="Apaf_helical"/>
</dbReference>
<dbReference type="PANTHER" id="PTHR11017">
    <property type="entry name" value="LEUCINE-RICH REPEAT-CONTAINING PROTEIN"/>
    <property type="match status" value="1"/>
</dbReference>
<feature type="domain" description="NB-ARC" evidence="2">
    <location>
        <begin position="1"/>
        <end position="83"/>
    </location>
</feature>
<sequence>MIKELLVSKKFMLILDDVKNESHINDVVPTNILNSNKSSLLIVTIRNWKLVKDYPTKFYKFDVEELDKDASLKLFTTYSCKDDDKLPKELIEVGKQIVRSCNGLLLSLKVMDSFLGGEKKLRCWERALQNLKGGRDLDGDEEDSNHKLWLILKISFDTLKDEEKNMFLDICCFFCNNVNWSGTIKETILQIWTHKKSGVDKQDASIVLNTLVYQSMIKIEKNRIIKVYYQLQDMGRRIVEKEKEFKDTRIWNVNMVLMSGLTTKIILSNSNRII</sequence>
<dbReference type="PANTHER" id="PTHR11017:SF385">
    <property type="entry name" value="DISEASE RESISTANCE PROTEIN (TIR-NBS-LRR CLASS)-RELATED"/>
    <property type="match status" value="1"/>
</dbReference>
<dbReference type="SUPFAM" id="SSF46785">
    <property type="entry name" value="Winged helix' DNA-binding domain"/>
    <property type="match status" value="1"/>
</dbReference>
<feature type="domain" description="Disease resistance protein Roq1-like winged-helix" evidence="3">
    <location>
        <begin position="162"/>
        <end position="240"/>
    </location>
</feature>
<dbReference type="InterPro" id="IPR044974">
    <property type="entry name" value="Disease_R_plants"/>
</dbReference>
<dbReference type="EnsemblPlants" id="Pp3c15_960V3.2">
    <property type="protein sequence ID" value="PAC:32929168.CDS.1"/>
    <property type="gene ID" value="Pp3c15_960"/>
</dbReference>
<evidence type="ECO:0000256" key="1">
    <source>
        <dbReference type="ARBA" id="ARBA00022614"/>
    </source>
</evidence>
<evidence type="ECO:0000259" key="3">
    <source>
        <dbReference type="Pfam" id="PF23282"/>
    </source>
</evidence>
<dbReference type="EnsemblPlants" id="Pp3c15_960V3.1">
    <property type="protein sequence ID" value="PAC:32929167.CDS.1"/>
    <property type="gene ID" value="Pp3c15_960"/>
</dbReference>
<dbReference type="Gene3D" id="1.10.8.430">
    <property type="entry name" value="Helical domain of apoptotic protease-activating factors"/>
    <property type="match status" value="1"/>
</dbReference>
<evidence type="ECO:0000259" key="2">
    <source>
        <dbReference type="Pfam" id="PF00931"/>
    </source>
</evidence>
<dbReference type="InterPro" id="IPR027417">
    <property type="entry name" value="P-loop_NTPase"/>
</dbReference>
<dbReference type="SUPFAM" id="SSF52540">
    <property type="entry name" value="P-loop containing nucleoside triphosphate hydrolases"/>
    <property type="match status" value="1"/>
</dbReference>
<evidence type="ECO:0000313" key="6">
    <source>
        <dbReference type="Proteomes" id="UP000006727"/>
    </source>
</evidence>
<protein>
    <submittedName>
        <fullName evidence="4 5">Uncharacterized protein</fullName>
    </submittedName>
</protein>
<dbReference type="Gramene" id="Pp3c15_960V3.1">
    <property type="protein sequence ID" value="PAC:32929167.CDS.1"/>
    <property type="gene ID" value="Pp3c15_960"/>
</dbReference>
<evidence type="ECO:0000313" key="5">
    <source>
        <dbReference type="EnsemblPlants" id="PAC:32929167.CDS.1"/>
    </source>
</evidence>
<accession>A0A2K1JBH6</accession>
<dbReference type="InterPro" id="IPR002182">
    <property type="entry name" value="NB-ARC"/>
</dbReference>
<dbReference type="Pfam" id="PF23282">
    <property type="entry name" value="WHD_ROQ1"/>
    <property type="match status" value="1"/>
</dbReference>
<reference evidence="4 6" key="1">
    <citation type="journal article" date="2008" name="Science">
        <title>The Physcomitrella genome reveals evolutionary insights into the conquest of land by plants.</title>
        <authorList>
            <person name="Rensing S."/>
            <person name="Lang D."/>
            <person name="Zimmer A."/>
            <person name="Terry A."/>
            <person name="Salamov A."/>
            <person name="Shapiro H."/>
            <person name="Nishiyama T."/>
            <person name="Perroud P.-F."/>
            <person name="Lindquist E."/>
            <person name="Kamisugi Y."/>
            <person name="Tanahashi T."/>
            <person name="Sakakibara K."/>
            <person name="Fujita T."/>
            <person name="Oishi K."/>
            <person name="Shin-I T."/>
            <person name="Kuroki Y."/>
            <person name="Toyoda A."/>
            <person name="Suzuki Y."/>
            <person name="Hashimoto A."/>
            <person name="Yamaguchi K."/>
            <person name="Sugano A."/>
            <person name="Kohara Y."/>
            <person name="Fujiyama A."/>
            <person name="Anterola A."/>
            <person name="Aoki S."/>
            <person name="Ashton N."/>
            <person name="Barbazuk W.B."/>
            <person name="Barker E."/>
            <person name="Bennetzen J."/>
            <person name="Bezanilla M."/>
            <person name="Blankenship R."/>
            <person name="Cho S.H."/>
            <person name="Dutcher S."/>
            <person name="Estelle M."/>
            <person name="Fawcett J.A."/>
            <person name="Gundlach H."/>
            <person name="Hanada K."/>
            <person name="Heyl A."/>
            <person name="Hicks K.A."/>
            <person name="Hugh J."/>
            <person name="Lohr M."/>
            <person name="Mayer K."/>
            <person name="Melkozernov A."/>
            <person name="Murata T."/>
            <person name="Nelson D."/>
            <person name="Pils B."/>
            <person name="Prigge M."/>
            <person name="Reiss B."/>
            <person name="Renner T."/>
            <person name="Rombauts S."/>
            <person name="Rushton P."/>
            <person name="Sanderfoot A."/>
            <person name="Schween G."/>
            <person name="Shiu S.-H."/>
            <person name="Stueber K."/>
            <person name="Theodoulou F.L."/>
            <person name="Tu H."/>
            <person name="Van de Peer Y."/>
            <person name="Verrier P.J."/>
            <person name="Waters E."/>
            <person name="Wood A."/>
            <person name="Yang L."/>
            <person name="Cove D."/>
            <person name="Cuming A."/>
            <person name="Hasebe M."/>
            <person name="Lucas S."/>
            <person name="Mishler D.B."/>
            <person name="Reski R."/>
            <person name="Grigoriev I."/>
            <person name="Quatrano R.S."/>
            <person name="Boore J.L."/>
        </authorList>
    </citation>
    <scope>NUCLEOTIDE SEQUENCE [LARGE SCALE GENOMIC DNA]</scope>
    <source>
        <strain evidence="5 6">cv. Gransden 2004</strain>
    </source>
</reference>